<dbReference type="Proteomes" id="UP000317303">
    <property type="component" value="Unassembled WGS sequence"/>
</dbReference>
<organism evidence="1 2">
    <name type="scientific">Prauserella rugosa</name>
    <dbReference type="NCBI Taxonomy" id="43354"/>
    <lineage>
        <taxon>Bacteria</taxon>
        <taxon>Bacillati</taxon>
        <taxon>Actinomycetota</taxon>
        <taxon>Actinomycetes</taxon>
        <taxon>Pseudonocardiales</taxon>
        <taxon>Pseudonocardiaceae</taxon>
        <taxon>Prauserella</taxon>
    </lineage>
</organism>
<name>A0A660C906_9PSEU</name>
<evidence type="ECO:0000313" key="1">
    <source>
        <dbReference type="EMBL" id="TWH18303.1"/>
    </source>
</evidence>
<dbReference type="EMBL" id="VLJV01000001">
    <property type="protein sequence ID" value="TWH18303.1"/>
    <property type="molecule type" value="Genomic_DNA"/>
</dbReference>
<evidence type="ECO:0008006" key="3">
    <source>
        <dbReference type="Google" id="ProtNLM"/>
    </source>
</evidence>
<keyword evidence="2" id="KW-1185">Reference proteome</keyword>
<accession>A0A660C906</accession>
<gene>
    <name evidence="1" type="ORF">JD82_00119</name>
</gene>
<reference evidence="1 2" key="1">
    <citation type="submission" date="2019-07" db="EMBL/GenBank/DDBJ databases">
        <title>R&amp;d 2014.</title>
        <authorList>
            <person name="Klenk H.-P."/>
        </authorList>
    </citation>
    <scope>NUCLEOTIDE SEQUENCE [LARGE SCALE GENOMIC DNA]</scope>
    <source>
        <strain evidence="1 2">DSM 43194</strain>
    </source>
</reference>
<dbReference type="AlphaFoldDB" id="A0A660C906"/>
<comment type="caution">
    <text evidence="1">The sequence shown here is derived from an EMBL/GenBank/DDBJ whole genome shotgun (WGS) entry which is preliminary data.</text>
</comment>
<evidence type="ECO:0000313" key="2">
    <source>
        <dbReference type="Proteomes" id="UP000317303"/>
    </source>
</evidence>
<sequence>MAQLGAGPIYGAPAITIVQDKRLFVGMLARASYAITDQNGSAIGVIAQVQPDEAKQDRTFSDDGGGLGLSQHFELLDAAGTPYFHVARALRFRSAAKPRFDVTLPNGTPIGHVESEKLVGRITLGLYSGHARIGQLKLGGMRNNVLNLTDASGQKVVDCQRKPPAFSREDAYILTRPYQTPEPLGTLVLAGIIAVDNAFFAQSKASLF</sequence>
<proteinExistence type="predicted"/>
<protein>
    <recommendedName>
        <fullName evidence="3">Scramblase</fullName>
    </recommendedName>
</protein>